<feature type="transmembrane region" description="Helical" evidence="1">
    <location>
        <begin position="195"/>
        <end position="214"/>
    </location>
</feature>
<dbReference type="EMBL" id="QSFX01000032">
    <property type="protein sequence ID" value="RHA84829.1"/>
    <property type="molecule type" value="Genomic_DNA"/>
</dbReference>
<dbReference type="AlphaFoldDB" id="A0A413TIL7"/>
<feature type="transmembrane region" description="Helical" evidence="1">
    <location>
        <begin position="289"/>
        <end position="318"/>
    </location>
</feature>
<comment type="caution">
    <text evidence="2">The sequence shown here is derived from an EMBL/GenBank/DDBJ whole genome shotgun (WGS) entry which is preliminary data.</text>
</comment>
<dbReference type="Pfam" id="PF19554">
    <property type="entry name" value="DUF6077"/>
    <property type="match status" value="1"/>
</dbReference>
<organism evidence="2 3">
    <name type="scientific">Roseburia inulinivorans</name>
    <dbReference type="NCBI Taxonomy" id="360807"/>
    <lineage>
        <taxon>Bacteria</taxon>
        <taxon>Bacillati</taxon>
        <taxon>Bacillota</taxon>
        <taxon>Clostridia</taxon>
        <taxon>Lachnospirales</taxon>
        <taxon>Lachnospiraceae</taxon>
        <taxon>Roseburia</taxon>
    </lineage>
</organism>
<feature type="transmembrane region" description="Helical" evidence="1">
    <location>
        <begin position="40"/>
        <end position="58"/>
    </location>
</feature>
<feature type="transmembrane region" description="Helical" evidence="1">
    <location>
        <begin position="6"/>
        <end position="28"/>
    </location>
</feature>
<name>A0A413TIL7_9FIRM</name>
<feature type="transmembrane region" description="Helical" evidence="1">
    <location>
        <begin position="106"/>
        <end position="124"/>
    </location>
</feature>
<dbReference type="Proteomes" id="UP000283492">
    <property type="component" value="Unassembled WGS sequence"/>
</dbReference>
<reference evidence="2 3" key="1">
    <citation type="submission" date="2018-08" db="EMBL/GenBank/DDBJ databases">
        <title>A genome reference for cultivated species of the human gut microbiota.</title>
        <authorList>
            <person name="Zou Y."/>
            <person name="Xue W."/>
            <person name="Luo G."/>
        </authorList>
    </citation>
    <scope>NUCLEOTIDE SEQUENCE [LARGE SCALE GENOMIC DNA]</scope>
    <source>
        <strain evidence="2 3">AM42-1AC</strain>
    </source>
</reference>
<feature type="transmembrane region" description="Helical" evidence="1">
    <location>
        <begin position="64"/>
        <end position="85"/>
    </location>
</feature>
<feature type="transmembrane region" description="Helical" evidence="1">
    <location>
        <begin position="259"/>
        <end position="277"/>
    </location>
</feature>
<keyword evidence="1" id="KW-0812">Transmembrane</keyword>
<evidence type="ECO:0000313" key="2">
    <source>
        <dbReference type="EMBL" id="RHA84829.1"/>
    </source>
</evidence>
<evidence type="ECO:0000256" key="1">
    <source>
        <dbReference type="SAM" id="Phobius"/>
    </source>
</evidence>
<keyword evidence="1" id="KW-1133">Transmembrane helix</keyword>
<feature type="transmembrane region" description="Helical" evidence="1">
    <location>
        <begin position="220"/>
        <end position="238"/>
    </location>
</feature>
<dbReference type="InterPro" id="IPR045723">
    <property type="entry name" value="DUF6077"/>
</dbReference>
<evidence type="ECO:0000313" key="3">
    <source>
        <dbReference type="Proteomes" id="UP000283492"/>
    </source>
</evidence>
<sequence length="332" mass="37907">MTAVIKAIGILLLQIIIYYLFGTIFELFCRKKHGVVFKEISGFLVYQVLFQICALPMIKADQTLARLAVLWGVIVITCCIGTAIFCRERIAEDIAMIIKAFFRHKIWFLLMGCFLFAMCYYVSINGEMNDDSTYYIGLINTTLTSGRLYKFNAYTGEQVHSLYLRRALVTFDINTAVACKIYHIHPLVITRITRASLNMILTAGAVYLIGRNFFQEEKDAFWKAGTFTCIALACNFLFDNTIYTSAAFLLHRAYEGKAYAGNMLLLFTIYLCILYIRQRDKWSCIYLILTLWACIAISSSAIMVTGAACGVLLIPVVFEKLIRRIKRDKNYD</sequence>
<protein>
    <submittedName>
        <fullName evidence="2">Uncharacterized protein</fullName>
    </submittedName>
</protein>
<proteinExistence type="predicted"/>
<gene>
    <name evidence="2" type="ORF">DW914_14915</name>
</gene>
<accession>A0A413TIL7</accession>
<dbReference type="RefSeq" id="WP_118583103.1">
    <property type="nucleotide sequence ID" value="NZ_CABJFX010000032.1"/>
</dbReference>
<keyword evidence="1" id="KW-0472">Membrane</keyword>